<dbReference type="SMART" id="SM00399">
    <property type="entry name" value="ZnF_C4"/>
    <property type="match status" value="1"/>
</dbReference>
<dbReference type="GO" id="GO:0003700">
    <property type="term" value="F:DNA-binding transcription factor activity"/>
    <property type="evidence" value="ECO:0007669"/>
    <property type="project" value="InterPro"/>
</dbReference>
<dbReference type="PANTHER" id="PTHR24083">
    <property type="entry name" value="NUCLEAR HORMONE RECEPTOR"/>
    <property type="match status" value="1"/>
</dbReference>
<evidence type="ECO:0000256" key="1">
    <source>
        <dbReference type="ARBA" id="ARBA00005993"/>
    </source>
</evidence>
<keyword evidence="4" id="KW-0862">Zinc</keyword>
<dbReference type="PROSITE" id="PS51030">
    <property type="entry name" value="NUCLEAR_REC_DBD_2"/>
    <property type="match status" value="1"/>
</dbReference>
<dbReference type="SUPFAM" id="SSF57716">
    <property type="entry name" value="Glucocorticoid receptor-like (DNA-binding domain)"/>
    <property type="match status" value="1"/>
</dbReference>
<dbReference type="Gene3D" id="3.30.50.10">
    <property type="entry name" value="Erythroid Transcription Factor GATA-1, subunit A"/>
    <property type="match status" value="1"/>
</dbReference>
<dbReference type="WBParaSite" id="Minc3s00357g10902">
    <property type="protein sequence ID" value="Minc3s00357g10902"/>
    <property type="gene ID" value="Minc3s00357g10902"/>
</dbReference>
<dbReference type="InterPro" id="IPR001628">
    <property type="entry name" value="Znf_hrmn_rcpt"/>
</dbReference>
<proteinExistence type="inferred from homology"/>
<dbReference type="InterPro" id="IPR050274">
    <property type="entry name" value="Nuclear_hormone_rcpt_NR2"/>
</dbReference>
<dbReference type="PRINTS" id="PR00047">
    <property type="entry name" value="STROIDFINGER"/>
</dbReference>
<keyword evidence="9" id="KW-0539">Nucleus</keyword>
<dbReference type="Pfam" id="PF00105">
    <property type="entry name" value="zf-C4"/>
    <property type="match status" value="1"/>
</dbReference>
<keyword evidence="6" id="KW-0238">DNA-binding</keyword>
<keyword evidence="8" id="KW-0675">Receptor</keyword>
<organism evidence="11 12">
    <name type="scientific">Meloidogyne incognita</name>
    <name type="common">Southern root-knot nematode worm</name>
    <name type="synonym">Oxyuris incognita</name>
    <dbReference type="NCBI Taxonomy" id="6306"/>
    <lineage>
        <taxon>Eukaryota</taxon>
        <taxon>Metazoa</taxon>
        <taxon>Ecdysozoa</taxon>
        <taxon>Nematoda</taxon>
        <taxon>Chromadorea</taxon>
        <taxon>Rhabditida</taxon>
        <taxon>Tylenchina</taxon>
        <taxon>Tylenchomorpha</taxon>
        <taxon>Tylenchoidea</taxon>
        <taxon>Meloidogynidae</taxon>
        <taxon>Meloidogyninae</taxon>
        <taxon>Meloidogyne</taxon>
        <taxon>Meloidogyne incognita group</taxon>
    </lineage>
</organism>
<name>A0A914LAB1_MELIC</name>
<dbReference type="GO" id="GO:0008270">
    <property type="term" value="F:zinc ion binding"/>
    <property type="evidence" value="ECO:0007669"/>
    <property type="project" value="UniProtKB-KW"/>
</dbReference>
<dbReference type="Proteomes" id="UP000887563">
    <property type="component" value="Unplaced"/>
</dbReference>
<keyword evidence="11" id="KW-1185">Reference proteome</keyword>
<dbReference type="GO" id="GO:0043565">
    <property type="term" value="F:sequence-specific DNA binding"/>
    <property type="evidence" value="ECO:0007669"/>
    <property type="project" value="InterPro"/>
</dbReference>
<dbReference type="PROSITE" id="PS00031">
    <property type="entry name" value="NUCLEAR_REC_DBD_1"/>
    <property type="match status" value="1"/>
</dbReference>
<keyword evidence="7" id="KW-0804">Transcription</keyword>
<evidence type="ECO:0000256" key="4">
    <source>
        <dbReference type="ARBA" id="ARBA00022833"/>
    </source>
</evidence>
<evidence type="ECO:0000256" key="6">
    <source>
        <dbReference type="ARBA" id="ARBA00023125"/>
    </source>
</evidence>
<comment type="similarity">
    <text evidence="1">Belongs to the nuclear hormone receptor family.</text>
</comment>
<sequence>MEINKNTKFHLVKKNISVPTRCCICGNIASGFIYYNVMCCDGCKHFFRRSLNAQELFKCKSDGNCDLMKASNKCKSCRFDKCILMGMNIQKIRNPQQSTISFWKIRSKIEERLGELCLVGKYVEVKNKSFFSNEEVNSPFMVKNTFT</sequence>
<keyword evidence="5" id="KW-0805">Transcription regulation</keyword>
<evidence type="ECO:0000256" key="3">
    <source>
        <dbReference type="ARBA" id="ARBA00022771"/>
    </source>
</evidence>
<reference evidence="12" key="1">
    <citation type="submission" date="2022-11" db="UniProtKB">
        <authorList>
            <consortium name="WormBaseParasite"/>
        </authorList>
    </citation>
    <scope>IDENTIFICATION</scope>
</reference>
<feature type="domain" description="Nuclear receptor" evidence="10">
    <location>
        <begin position="19"/>
        <end position="94"/>
    </location>
</feature>
<keyword evidence="2" id="KW-0479">Metal-binding</keyword>
<evidence type="ECO:0000313" key="12">
    <source>
        <dbReference type="WBParaSite" id="Minc3s00357g10902"/>
    </source>
</evidence>
<dbReference type="AlphaFoldDB" id="A0A914LAB1"/>
<dbReference type="InterPro" id="IPR013088">
    <property type="entry name" value="Znf_NHR/GATA"/>
</dbReference>
<evidence type="ECO:0000256" key="9">
    <source>
        <dbReference type="ARBA" id="ARBA00023242"/>
    </source>
</evidence>
<accession>A0A914LAB1</accession>
<evidence type="ECO:0000256" key="5">
    <source>
        <dbReference type="ARBA" id="ARBA00023015"/>
    </source>
</evidence>
<evidence type="ECO:0000313" key="11">
    <source>
        <dbReference type="Proteomes" id="UP000887563"/>
    </source>
</evidence>
<evidence type="ECO:0000259" key="10">
    <source>
        <dbReference type="PROSITE" id="PS51030"/>
    </source>
</evidence>
<evidence type="ECO:0000256" key="8">
    <source>
        <dbReference type="ARBA" id="ARBA00023170"/>
    </source>
</evidence>
<evidence type="ECO:0000256" key="2">
    <source>
        <dbReference type="ARBA" id="ARBA00022723"/>
    </source>
</evidence>
<evidence type="ECO:0000256" key="7">
    <source>
        <dbReference type="ARBA" id="ARBA00023163"/>
    </source>
</evidence>
<keyword evidence="3" id="KW-0863">Zinc-finger</keyword>
<protein>
    <submittedName>
        <fullName evidence="12">Nuclear receptor domain-containing protein</fullName>
    </submittedName>
</protein>